<reference evidence="2 3" key="1">
    <citation type="submission" date="2023-04" db="EMBL/GenBank/DDBJ databases">
        <title>Forest soil microbial communities from Buena Vista Peninsula, Colon Province, Panama.</title>
        <authorList>
            <person name="Bouskill N."/>
        </authorList>
    </citation>
    <scope>NUCLEOTIDE SEQUENCE [LARGE SCALE GENOMIC DNA]</scope>
    <source>
        <strain evidence="2 3">GGS1</strain>
    </source>
</reference>
<gene>
    <name evidence="2" type="ORF">M2283_009588</name>
</gene>
<protein>
    <submittedName>
        <fullName evidence="2">Uncharacterized protein</fullName>
    </submittedName>
</protein>
<accession>A0ABT6M3M8</accession>
<name>A0ABT6M3M8_9ACTN</name>
<feature type="compositionally biased region" description="Basic and acidic residues" evidence="1">
    <location>
        <begin position="28"/>
        <end position="48"/>
    </location>
</feature>
<evidence type="ECO:0000256" key="1">
    <source>
        <dbReference type="SAM" id="MobiDB-lite"/>
    </source>
</evidence>
<keyword evidence="3" id="KW-1185">Reference proteome</keyword>
<proteinExistence type="predicted"/>
<evidence type="ECO:0000313" key="3">
    <source>
        <dbReference type="Proteomes" id="UP001160499"/>
    </source>
</evidence>
<comment type="caution">
    <text evidence="2">The sequence shown here is derived from an EMBL/GenBank/DDBJ whole genome shotgun (WGS) entry which is preliminary data.</text>
</comment>
<evidence type="ECO:0000313" key="2">
    <source>
        <dbReference type="EMBL" id="MDH6222239.1"/>
    </source>
</evidence>
<organism evidence="2 3">
    <name type="scientific">Streptomyces pseudovenezuelae</name>
    <dbReference type="NCBI Taxonomy" id="67350"/>
    <lineage>
        <taxon>Bacteria</taxon>
        <taxon>Bacillati</taxon>
        <taxon>Actinomycetota</taxon>
        <taxon>Actinomycetes</taxon>
        <taxon>Kitasatosporales</taxon>
        <taxon>Streptomycetaceae</taxon>
        <taxon>Streptomyces</taxon>
        <taxon>Streptomyces aurantiacus group</taxon>
    </lineage>
</organism>
<dbReference type="EMBL" id="JARXVH010000031">
    <property type="protein sequence ID" value="MDH6222239.1"/>
    <property type="molecule type" value="Genomic_DNA"/>
</dbReference>
<sequence length="72" mass="7557">MRPSAALRRFGDAPYGFPRAEVVTGRLDRAPLAKAPEDGLHQADRDTAADVPLDSGVQEAGAERGEGAVQQA</sequence>
<dbReference type="Proteomes" id="UP001160499">
    <property type="component" value="Unassembled WGS sequence"/>
</dbReference>
<feature type="region of interest" description="Disordered" evidence="1">
    <location>
        <begin position="28"/>
        <end position="72"/>
    </location>
</feature>